<evidence type="ECO:0000313" key="3">
    <source>
        <dbReference type="Proteomes" id="UP001059773"/>
    </source>
</evidence>
<accession>A0ABY5JWG2</accession>
<name>A0ABY5JWG2_9BACI</name>
<protein>
    <recommendedName>
        <fullName evidence="1">HTH cro/C1-type domain-containing protein</fullName>
    </recommendedName>
</protein>
<proteinExistence type="predicted"/>
<dbReference type="EMBL" id="CP101914">
    <property type="protein sequence ID" value="UUI04723.1"/>
    <property type="molecule type" value="Genomic_DNA"/>
</dbReference>
<dbReference type="Pfam" id="PF13443">
    <property type="entry name" value="HTH_26"/>
    <property type="match status" value="1"/>
</dbReference>
<dbReference type="Proteomes" id="UP001059773">
    <property type="component" value="Chromosome"/>
</dbReference>
<evidence type="ECO:0000313" key="2">
    <source>
        <dbReference type="EMBL" id="UUI04723.1"/>
    </source>
</evidence>
<keyword evidence="3" id="KW-1185">Reference proteome</keyword>
<organism evidence="2 3">
    <name type="scientific">Oceanobacillus jeddahense</name>
    <dbReference type="NCBI Taxonomy" id="1462527"/>
    <lineage>
        <taxon>Bacteria</taxon>
        <taxon>Bacillati</taxon>
        <taxon>Bacillota</taxon>
        <taxon>Bacilli</taxon>
        <taxon>Bacillales</taxon>
        <taxon>Bacillaceae</taxon>
        <taxon>Oceanobacillus</taxon>
    </lineage>
</organism>
<feature type="domain" description="HTH cro/C1-type" evidence="1">
    <location>
        <begin position="16"/>
        <end position="57"/>
    </location>
</feature>
<sequence length="70" mass="8035">MTAKHKIIRNIEALLRSEITAYKIQQLTGINRSQITRLKKGDIEIKNISLENALKLSNLWEEIKEDNSGT</sequence>
<dbReference type="RefSeq" id="WP_256709621.1">
    <property type="nucleotide sequence ID" value="NZ_CP101914.1"/>
</dbReference>
<reference evidence="2" key="1">
    <citation type="submission" date="2022-07" db="EMBL/GenBank/DDBJ databases">
        <title>FELIX.</title>
        <authorList>
            <person name="Wan K.H."/>
            <person name="Park S."/>
            <person name="Lawrence Q."/>
            <person name="Eichenberger J.P."/>
            <person name="Booth B.W."/>
            <person name="Piaggio A.J."/>
            <person name="Chandler J.C."/>
            <person name="Franklin A.B."/>
            <person name="Celniker S.E."/>
        </authorList>
    </citation>
    <scope>NUCLEOTIDE SEQUENCE</scope>
    <source>
        <strain evidence="2">QA-1986 374</strain>
    </source>
</reference>
<dbReference type="InterPro" id="IPR001387">
    <property type="entry name" value="Cro/C1-type_HTH"/>
</dbReference>
<gene>
    <name evidence="2" type="ORF">NP439_08835</name>
</gene>
<evidence type="ECO:0000259" key="1">
    <source>
        <dbReference type="Pfam" id="PF13443"/>
    </source>
</evidence>